<dbReference type="InterPro" id="IPR014314">
    <property type="entry name" value="Succ_DH_cytb556"/>
</dbReference>
<dbReference type="EMBL" id="KV878129">
    <property type="protein sequence ID" value="OJJ02072.1"/>
    <property type="molecule type" value="Genomic_DNA"/>
</dbReference>
<dbReference type="GO" id="GO:0006099">
    <property type="term" value="P:tricarboxylic acid cycle"/>
    <property type="evidence" value="ECO:0007669"/>
    <property type="project" value="InterPro"/>
</dbReference>
<comment type="subcellular location">
    <subcellularLocation>
        <location evidence="1">Membrane</location>
    </subcellularLocation>
</comment>
<protein>
    <submittedName>
        <fullName evidence="9">Uncharacterized protein</fullName>
    </submittedName>
</protein>
<dbReference type="VEuPathDB" id="FungiDB:ASPVEDRAFT_887681"/>
<dbReference type="GO" id="GO:0046872">
    <property type="term" value="F:metal ion binding"/>
    <property type="evidence" value="ECO:0007669"/>
    <property type="project" value="UniProtKB-KW"/>
</dbReference>
<dbReference type="GeneID" id="63733919"/>
<dbReference type="RefSeq" id="XP_040667834.1">
    <property type="nucleotide sequence ID" value="XM_040818408.1"/>
</dbReference>
<feature type="transmembrane region" description="Helical" evidence="8">
    <location>
        <begin position="172"/>
        <end position="191"/>
    </location>
</feature>
<keyword evidence="10" id="KW-1185">Reference proteome</keyword>
<dbReference type="AlphaFoldDB" id="A0A1L9PKR8"/>
<keyword evidence="5 8" id="KW-1133">Transmembrane helix</keyword>
<gene>
    <name evidence="9" type="ORF">ASPVEDRAFT_887681</name>
</gene>
<dbReference type="Pfam" id="PF01127">
    <property type="entry name" value="Sdh_cyt"/>
    <property type="match status" value="1"/>
</dbReference>
<keyword evidence="6" id="KW-0408">Iron</keyword>
<proteinExistence type="predicted"/>
<dbReference type="GO" id="GO:0009055">
    <property type="term" value="F:electron transfer activity"/>
    <property type="evidence" value="ECO:0007669"/>
    <property type="project" value="InterPro"/>
</dbReference>
<evidence type="ECO:0000256" key="8">
    <source>
        <dbReference type="SAM" id="Phobius"/>
    </source>
</evidence>
<dbReference type="STRING" id="1036611.A0A1L9PKR8"/>
<dbReference type="InterPro" id="IPR034804">
    <property type="entry name" value="SQR/QFR_C/D"/>
</dbReference>
<sequence length="192" mass="21179">MLSTTALRATTRHRISRCIYFPISNAHLTKASRAYQTDTSSSSNTTPIQLKTINPQNKNDRLVAQRLNRPVSPHITIYKWQYKSLASILHRATGIMLSGSLYGFATLYLVGPSLGLPVDTATVVSAFGSLHPAAKVALKFGVSMPFTYHFFNGLKHLIFDRALFMTRESSARAAWVVLGSSVCASVVLAFWQ</sequence>
<evidence type="ECO:0000256" key="1">
    <source>
        <dbReference type="ARBA" id="ARBA00004370"/>
    </source>
</evidence>
<accession>A0A1L9PKR8</accession>
<evidence type="ECO:0000256" key="5">
    <source>
        <dbReference type="ARBA" id="ARBA00022989"/>
    </source>
</evidence>
<keyword evidence="4" id="KW-0479">Metal-binding</keyword>
<dbReference type="CDD" id="cd03499">
    <property type="entry name" value="SQR_TypeC_SdhC"/>
    <property type="match status" value="1"/>
</dbReference>
<dbReference type="GO" id="GO:0016020">
    <property type="term" value="C:membrane"/>
    <property type="evidence" value="ECO:0007669"/>
    <property type="project" value="UniProtKB-SubCell"/>
</dbReference>
<organism evidence="9 10">
    <name type="scientific">Aspergillus versicolor CBS 583.65</name>
    <dbReference type="NCBI Taxonomy" id="1036611"/>
    <lineage>
        <taxon>Eukaryota</taxon>
        <taxon>Fungi</taxon>
        <taxon>Dikarya</taxon>
        <taxon>Ascomycota</taxon>
        <taxon>Pezizomycotina</taxon>
        <taxon>Eurotiomycetes</taxon>
        <taxon>Eurotiomycetidae</taxon>
        <taxon>Eurotiales</taxon>
        <taxon>Aspergillaceae</taxon>
        <taxon>Aspergillus</taxon>
        <taxon>Aspergillus subgen. Nidulantes</taxon>
    </lineage>
</organism>
<evidence type="ECO:0000256" key="2">
    <source>
        <dbReference type="ARBA" id="ARBA00022617"/>
    </source>
</evidence>
<dbReference type="PANTHER" id="PTHR10978">
    <property type="entry name" value="SUCCINATE DEHYDROGENASE CYTOCHROME B560 SUBUNIT"/>
    <property type="match status" value="1"/>
</dbReference>
<dbReference type="GO" id="GO:0006121">
    <property type="term" value="P:mitochondrial electron transport, succinate to ubiquinone"/>
    <property type="evidence" value="ECO:0007669"/>
    <property type="project" value="TreeGrafter"/>
</dbReference>
<dbReference type="PANTHER" id="PTHR10978:SF5">
    <property type="entry name" value="SUCCINATE DEHYDROGENASE CYTOCHROME B560 SUBUNIT, MITOCHONDRIAL"/>
    <property type="match status" value="1"/>
</dbReference>
<evidence type="ECO:0000256" key="3">
    <source>
        <dbReference type="ARBA" id="ARBA00022692"/>
    </source>
</evidence>
<dbReference type="GO" id="GO:0005739">
    <property type="term" value="C:mitochondrion"/>
    <property type="evidence" value="ECO:0007669"/>
    <property type="project" value="GOC"/>
</dbReference>
<keyword evidence="2" id="KW-0349">Heme</keyword>
<evidence type="ECO:0000256" key="6">
    <source>
        <dbReference type="ARBA" id="ARBA00023004"/>
    </source>
</evidence>
<evidence type="ECO:0000313" key="10">
    <source>
        <dbReference type="Proteomes" id="UP000184073"/>
    </source>
</evidence>
<evidence type="ECO:0000313" key="9">
    <source>
        <dbReference type="EMBL" id="OJJ02072.1"/>
    </source>
</evidence>
<dbReference type="InterPro" id="IPR000701">
    <property type="entry name" value="SuccDH_FuR_B_TM-su"/>
</dbReference>
<feature type="transmembrane region" description="Helical" evidence="8">
    <location>
        <begin position="130"/>
        <end position="151"/>
    </location>
</feature>
<keyword evidence="3 8" id="KW-0812">Transmembrane</keyword>
<dbReference type="SUPFAM" id="SSF81343">
    <property type="entry name" value="Fumarate reductase respiratory complex transmembrane subunits"/>
    <property type="match status" value="1"/>
</dbReference>
<evidence type="ECO:0000256" key="4">
    <source>
        <dbReference type="ARBA" id="ARBA00022723"/>
    </source>
</evidence>
<dbReference type="OrthoDB" id="588261at2759"/>
<reference evidence="10" key="1">
    <citation type="journal article" date="2017" name="Genome Biol.">
        <title>Comparative genomics reveals high biological diversity and specific adaptations in the industrially and medically important fungal genus Aspergillus.</title>
        <authorList>
            <person name="de Vries R.P."/>
            <person name="Riley R."/>
            <person name="Wiebenga A."/>
            <person name="Aguilar-Osorio G."/>
            <person name="Amillis S."/>
            <person name="Uchima C.A."/>
            <person name="Anderluh G."/>
            <person name="Asadollahi M."/>
            <person name="Askin M."/>
            <person name="Barry K."/>
            <person name="Battaglia E."/>
            <person name="Bayram O."/>
            <person name="Benocci T."/>
            <person name="Braus-Stromeyer S.A."/>
            <person name="Caldana C."/>
            <person name="Canovas D."/>
            <person name="Cerqueira G.C."/>
            <person name="Chen F."/>
            <person name="Chen W."/>
            <person name="Choi C."/>
            <person name="Clum A."/>
            <person name="Dos Santos R.A."/>
            <person name="Damasio A.R."/>
            <person name="Diallinas G."/>
            <person name="Emri T."/>
            <person name="Fekete E."/>
            <person name="Flipphi M."/>
            <person name="Freyberg S."/>
            <person name="Gallo A."/>
            <person name="Gournas C."/>
            <person name="Habgood R."/>
            <person name="Hainaut M."/>
            <person name="Harispe M.L."/>
            <person name="Henrissat B."/>
            <person name="Hilden K.S."/>
            <person name="Hope R."/>
            <person name="Hossain A."/>
            <person name="Karabika E."/>
            <person name="Karaffa L."/>
            <person name="Karanyi Z."/>
            <person name="Krasevec N."/>
            <person name="Kuo A."/>
            <person name="Kusch H."/>
            <person name="LaButti K."/>
            <person name="Lagendijk E.L."/>
            <person name="Lapidus A."/>
            <person name="Levasseur A."/>
            <person name="Lindquist E."/>
            <person name="Lipzen A."/>
            <person name="Logrieco A.F."/>
            <person name="MacCabe A."/>
            <person name="Maekelae M.R."/>
            <person name="Malavazi I."/>
            <person name="Melin P."/>
            <person name="Meyer V."/>
            <person name="Mielnichuk N."/>
            <person name="Miskei M."/>
            <person name="Molnar A.P."/>
            <person name="Mule G."/>
            <person name="Ngan C.Y."/>
            <person name="Orejas M."/>
            <person name="Orosz E."/>
            <person name="Ouedraogo J.P."/>
            <person name="Overkamp K.M."/>
            <person name="Park H.-S."/>
            <person name="Perrone G."/>
            <person name="Piumi F."/>
            <person name="Punt P.J."/>
            <person name="Ram A.F."/>
            <person name="Ramon A."/>
            <person name="Rauscher S."/>
            <person name="Record E."/>
            <person name="Riano-Pachon D.M."/>
            <person name="Robert V."/>
            <person name="Roehrig J."/>
            <person name="Ruller R."/>
            <person name="Salamov A."/>
            <person name="Salih N.S."/>
            <person name="Samson R.A."/>
            <person name="Sandor E."/>
            <person name="Sanguinetti M."/>
            <person name="Schuetze T."/>
            <person name="Sepcic K."/>
            <person name="Shelest E."/>
            <person name="Sherlock G."/>
            <person name="Sophianopoulou V."/>
            <person name="Squina F.M."/>
            <person name="Sun H."/>
            <person name="Susca A."/>
            <person name="Todd R.B."/>
            <person name="Tsang A."/>
            <person name="Unkles S.E."/>
            <person name="van de Wiele N."/>
            <person name="van Rossen-Uffink D."/>
            <person name="Oliveira J.V."/>
            <person name="Vesth T.C."/>
            <person name="Visser J."/>
            <person name="Yu J.-H."/>
            <person name="Zhou M."/>
            <person name="Andersen M.R."/>
            <person name="Archer D.B."/>
            <person name="Baker S.E."/>
            <person name="Benoit I."/>
            <person name="Brakhage A.A."/>
            <person name="Braus G.H."/>
            <person name="Fischer R."/>
            <person name="Frisvad J.C."/>
            <person name="Goldman G.H."/>
            <person name="Houbraken J."/>
            <person name="Oakley B."/>
            <person name="Pocsi I."/>
            <person name="Scazzocchio C."/>
            <person name="Seiboth B."/>
            <person name="vanKuyk P.A."/>
            <person name="Wortman J."/>
            <person name="Dyer P.S."/>
            <person name="Grigoriev I.V."/>
        </authorList>
    </citation>
    <scope>NUCLEOTIDE SEQUENCE [LARGE SCALE GENOMIC DNA]</scope>
    <source>
        <strain evidence="10">CBS 583.65</strain>
    </source>
</reference>
<feature type="transmembrane region" description="Helical" evidence="8">
    <location>
        <begin position="88"/>
        <end position="110"/>
    </location>
</feature>
<dbReference type="Gene3D" id="1.20.1300.10">
    <property type="entry name" value="Fumarate reductase/succinate dehydrogenase, transmembrane subunit"/>
    <property type="match status" value="1"/>
</dbReference>
<evidence type="ECO:0000256" key="7">
    <source>
        <dbReference type="ARBA" id="ARBA00023136"/>
    </source>
</evidence>
<keyword evidence="7 8" id="KW-0472">Membrane</keyword>
<dbReference type="Proteomes" id="UP000184073">
    <property type="component" value="Unassembled WGS sequence"/>
</dbReference>
<dbReference type="NCBIfam" id="TIGR02970">
    <property type="entry name" value="succ_dehyd_cytB"/>
    <property type="match status" value="1"/>
</dbReference>
<name>A0A1L9PKR8_ASPVE</name>